<evidence type="ECO:0000256" key="1">
    <source>
        <dbReference type="ARBA" id="ARBA00022630"/>
    </source>
</evidence>
<sequence length="352" mass="39058">MGTQKVFEPIHIGNVSIPNRIVMAPMDTNLATKDGFVTEQLIDYYVKRAAGGIGLVTVENTSVSSKRLLKFENSLAIHDDRYLEGLSTLARSIQKEGAKASLQLGDCLYLSDKKPEDLSVDEIEEIIADFVKAAMRVKQAGFDVVDFHMAHRYTLADFLSKYANRRTDSYGKNVAGRVKIAETIVKETKKELGDDVAIICRINGDEFMVGGNTLIDSTYISKKLVRAGAEAIHVSAGGRIEHGGSRSYSSHRQVATNHMSDGLNVHLAEEIKKHIDVPVITVGKIGTPALIEEIIEKGKADMVALGRATLADAEFVNKMRNNEKHKRCIWKNDCVRLYLRNEPVYCVTYDKK</sequence>
<dbReference type="SUPFAM" id="SSF51395">
    <property type="entry name" value="FMN-linked oxidoreductases"/>
    <property type="match status" value="1"/>
</dbReference>
<dbReference type="PANTHER" id="PTHR43656">
    <property type="entry name" value="BINDING OXIDOREDUCTASE, PUTATIVE (AFU_ORTHOLOGUE AFUA_2G08260)-RELATED"/>
    <property type="match status" value="1"/>
</dbReference>
<name>A0A562QD93_9BACI</name>
<evidence type="ECO:0000256" key="2">
    <source>
        <dbReference type="ARBA" id="ARBA00023002"/>
    </source>
</evidence>
<keyword evidence="2" id="KW-0560">Oxidoreductase</keyword>
<dbReference type="EMBL" id="VLKZ01000008">
    <property type="protein sequence ID" value="TWI54721.1"/>
    <property type="molecule type" value="Genomic_DNA"/>
</dbReference>
<evidence type="ECO:0000259" key="3">
    <source>
        <dbReference type="Pfam" id="PF00724"/>
    </source>
</evidence>
<proteinExistence type="predicted"/>
<evidence type="ECO:0000313" key="4">
    <source>
        <dbReference type="EMBL" id="TWI54721.1"/>
    </source>
</evidence>
<dbReference type="Gene3D" id="3.20.20.70">
    <property type="entry name" value="Aldolase class I"/>
    <property type="match status" value="1"/>
</dbReference>
<dbReference type="Pfam" id="PF00724">
    <property type="entry name" value="Oxidored_FMN"/>
    <property type="match status" value="1"/>
</dbReference>
<organism evidence="4 5">
    <name type="scientific">Halalkalibacter nanhaiisediminis</name>
    <dbReference type="NCBI Taxonomy" id="688079"/>
    <lineage>
        <taxon>Bacteria</taxon>
        <taxon>Bacillati</taxon>
        <taxon>Bacillota</taxon>
        <taxon>Bacilli</taxon>
        <taxon>Bacillales</taxon>
        <taxon>Bacillaceae</taxon>
        <taxon>Halalkalibacter</taxon>
    </lineage>
</organism>
<protein>
    <submittedName>
        <fullName evidence="4">2,4-dienoyl-CoA reductase-like NADH-dependent reductase (Old Yellow Enzyme family)</fullName>
    </submittedName>
</protein>
<keyword evidence="1" id="KW-0285">Flavoprotein</keyword>
<dbReference type="Proteomes" id="UP000315711">
    <property type="component" value="Unassembled WGS sequence"/>
</dbReference>
<reference evidence="4 5" key="1">
    <citation type="journal article" date="2015" name="Stand. Genomic Sci.">
        <title>Genomic Encyclopedia of Bacterial and Archaeal Type Strains, Phase III: the genomes of soil and plant-associated and newly described type strains.</title>
        <authorList>
            <person name="Whitman W.B."/>
            <person name="Woyke T."/>
            <person name="Klenk H.P."/>
            <person name="Zhou Y."/>
            <person name="Lilburn T.G."/>
            <person name="Beck B.J."/>
            <person name="De Vos P."/>
            <person name="Vandamme P."/>
            <person name="Eisen J.A."/>
            <person name="Garrity G."/>
            <person name="Hugenholtz P."/>
            <person name="Kyrpides N.C."/>
        </authorList>
    </citation>
    <scope>NUCLEOTIDE SEQUENCE [LARGE SCALE GENOMIC DNA]</scope>
    <source>
        <strain evidence="4 5">CGMCC 1.10116</strain>
    </source>
</reference>
<accession>A0A562QD93</accession>
<dbReference type="InterPro" id="IPR051799">
    <property type="entry name" value="NADH_flavin_oxidoreductase"/>
</dbReference>
<dbReference type="CDD" id="cd02803">
    <property type="entry name" value="OYE_like_FMN_family"/>
    <property type="match status" value="1"/>
</dbReference>
<gene>
    <name evidence="4" type="ORF">IQ10_02946</name>
</gene>
<dbReference type="AlphaFoldDB" id="A0A562QD93"/>
<dbReference type="InterPro" id="IPR013785">
    <property type="entry name" value="Aldolase_TIM"/>
</dbReference>
<evidence type="ECO:0000313" key="5">
    <source>
        <dbReference type="Proteomes" id="UP000315711"/>
    </source>
</evidence>
<dbReference type="InterPro" id="IPR001155">
    <property type="entry name" value="OxRdtase_FMN_N"/>
</dbReference>
<dbReference type="RefSeq" id="WP_144451185.1">
    <property type="nucleotide sequence ID" value="NZ_VLKZ01000008.1"/>
</dbReference>
<feature type="domain" description="NADH:flavin oxidoreductase/NADH oxidase N-terminal" evidence="3">
    <location>
        <begin position="5"/>
        <end position="322"/>
    </location>
</feature>
<dbReference type="GO" id="GO:0016491">
    <property type="term" value="F:oxidoreductase activity"/>
    <property type="evidence" value="ECO:0007669"/>
    <property type="project" value="UniProtKB-KW"/>
</dbReference>
<comment type="caution">
    <text evidence="4">The sequence shown here is derived from an EMBL/GenBank/DDBJ whole genome shotgun (WGS) entry which is preliminary data.</text>
</comment>
<dbReference type="PANTHER" id="PTHR43656:SF2">
    <property type="entry name" value="BINDING OXIDOREDUCTASE, PUTATIVE (AFU_ORTHOLOGUE AFUA_2G08260)-RELATED"/>
    <property type="match status" value="1"/>
</dbReference>
<dbReference type="OrthoDB" id="9772736at2"/>
<keyword evidence="5" id="KW-1185">Reference proteome</keyword>
<dbReference type="GO" id="GO:0010181">
    <property type="term" value="F:FMN binding"/>
    <property type="evidence" value="ECO:0007669"/>
    <property type="project" value="InterPro"/>
</dbReference>